<organism evidence="1 2">
    <name type="scientific">Nonomuraea longispora</name>
    <dbReference type="NCBI Taxonomy" id="1848320"/>
    <lineage>
        <taxon>Bacteria</taxon>
        <taxon>Bacillati</taxon>
        <taxon>Actinomycetota</taxon>
        <taxon>Actinomycetes</taxon>
        <taxon>Streptosporangiales</taxon>
        <taxon>Streptosporangiaceae</taxon>
        <taxon>Nonomuraea</taxon>
    </lineage>
</organism>
<evidence type="ECO:0000313" key="2">
    <source>
        <dbReference type="Proteomes" id="UP000295157"/>
    </source>
</evidence>
<keyword evidence="2" id="KW-1185">Reference proteome</keyword>
<gene>
    <name evidence="1" type="ORF">E1267_26430</name>
</gene>
<dbReference type="EMBL" id="SMJZ01000113">
    <property type="protein sequence ID" value="TDC03367.1"/>
    <property type="molecule type" value="Genomic_DNA"/>
</dbReference>
<sequence>MELFLGRIFPDGKEDSLIAMGDEQEAHAIRTKHQVLDGREHMRQAITTSRGDSFAAFDEDINDPEGPQRALEQASTGSRVVGLGQKSSAGIILAHKAATLLQYGFTAASLSQAMAVGGFGATMVPAIKQAGQRAIDAATNVTVDAILS</sequence>
<proteinExistence type="predicted"/>
<evidence type="ECO:0000313" key="1">
    <source>
        <dbReference type="EMBL" id="TDC03367.1"/>
    </source>
</evidence>
<name>A0A4R4N8U9_9ACTN</name>
<dbReference type="RefSeq" id="WP_132336050.1">
    <property type="nucleotide sequence ID" value="NZ_SMJZ01000113.1"/>
</dbReference>
<accession>A0A4R4N8U9</accession>
<protein>
    <submittedName>
        <fullName evidence="1">Uncharacterized protein</fullName>
    </submittedName>
</protein>
<dbReference type="AlphaFoldDB" id="A0A4R4N8U9"/>
<comment type="caution">
    <text evidence="1">The sequence shown here is derived from an EMBL/GenBank/DDBJ whole genome shotgun (WGS) entry which is preliminary data.</text>
</comment>
<reference evidence="1 2" key="1">
    <citation type="submission" date="2019-02" db="EMBL/GenBank/DDBJ databases">
        <title>Draft genome sequences of novel Actinobacteria.</title>
        <authorList>
            <person name="Sahin N."/>
            <person name="Ay H."/>
            <person name="Saygin H."/>
        </authorList>
    </citation>
    <scope>NUCLEOTIDE SEQUENCE [LARGE SCALE GENOMIC DNA]</scope>
    <source>
        <strain evidence="1 2">KC201</strain>
    </source>
</reference>
<dbReference type="OrthoDB" id="2677932at2"/>
<dbReference type="Proteomes" id="UP000295157">
    <property type="component" value="Unassembled WGS sequence"/>
</dbReference>